<keyword evidence="1" id="KW-0812">Transmembrane</keyword>
<dbReference type="Proteomes" id="UP000053257">
    <property type="component" value="Unassembled WGS sequence"/>
</dbReference>
<name>A0A0C3NUJ2_PHLG1</name>
<dbReference type="OrthoDB" id="7961613at2759"/>
<keyword evidence="1" id="KW-1133">Transmembrane helix</keyword>
<evidence type="ECO:0000313" key="3">
    <source>
        <dbReference type="Proteomes" id="UP000053257"/>
    </source>
</evidence>
<evidence type="ECO:0000313" key="2">
    <source>
        <dbReference type="EMBL" id="KIP08999.1"/>
    </source>
</evidence>
<keyword evidence="3" id="KW-1185">Reference proteome</keyword>
<evidence type="ECO:0000256" key="1">
    <source>
        <dbReference type="SAM" id="Phobius"/>
    </source>
</evidence>
<reference evidence="2 3" key="1">
    <citation type="journal article" date="2014" name="PLoS Genet.">
        <title>Analysis of the Phlebiopsis gigantea genome, transcriptome and secretome provides insight into its pioneer colonization strategies of wood.</title>
        <authorList>
            <person name="Hori C."/>
            <person name="Ishida T."/>
            <person name="Igarashi K."/>
            <person name="Samejima M."/>
            <person name="Suzuki H."/>
            <person name="Master E."/>
            <person name="Ferreira P."/>
            <person name="Ruiz-Duenas F.J."/>
            <person name="Held B."/>
            <person name="Canessa P."/>
            <person name="Larrondo L.F."/>
            <person name="Schmoll M."/>
            <person name="Druzhinina I.S."/>
            <person name="Kubicek C.P."/>
            <person name="Gaskell J.A."/>
            <person name="Kersten P."/>
            <person name="St John F."/>
            <person name="Glasner J."/>
            <person name="Sabat G."/>
            <person name="Splinter BonDurant S."/>
            <person name="Syed K."/>
            <person name="Yadav J."/>
            <person name="Mgbeahuruike A.C."/>
            <person name="Kovalchuk A."/>
            <person name="Asiegbu F.O."/>
            <person name="Lackner G."/>
            <person name="Hoffmeister D."/>
            <person name="Rencoret J."/>
            <person name="Gutierrez A."/>
            <person name="Sun H."/>
            <person name="Lindquist E."/>
            <person name="Barry K."/>
            <person name="Riley R."/>
            <person name="Grigoriev I.V."/>
            <person name="Henrissat B."/>
            <person name="Kues U."/>
            <person name="Berka R.M."/>
            <person name="Martinez A.T."/>
            <person name="Covert S.F."/>
            <person name="Blanchette R.A."/>
            <person name="Cullen D."/>
        </authorList>
    </citation>
    <scope>NUCLEOTIDE SEQUENCE [LARGE SCALE GENOMIC DNA]</scope>
    <source>
        <strain evidence="2 3">11061_1 CR5-6</strain>
    </source>
</reference>
<dbReference type="STRING" id="745531.A0A0C3NUJ2"/>
<dbReference type="AlphaFoldDB" id="A0A0C3NUJ2"/>
<dbReference type="HOGENOM" id="CLU_158784_1_0_1"/>
<sequence>MPVGDVLHRGLLYTLVGITGWGIYEMGVVHMDILKRGRGAVAQREVAQSEEREQAAKEIALAEAAQLAASRKSS</sequence>
<gene>
    <name evidence="2" type="ORF">PHLGIDRAFT_23163</name>
</gene>
<organism evidence="2 3">
    <name type="scientific">Phlebiopsis gigantea (strain 11061_1 CR5-6)</name>
    <name type="common">White-rot fungus</name>
    <name type="synonym">Peniophora gigantea</name>
    <dbReference type="NCBI Taxonomy" id="745531"/>
    <lineage>
        <taxon>Eukaryota</taxon>
        <taxon>Fungi</taxon>
        <taxon>Dikarya</taxon>
        <taxon>Basidiomycota</taxon>
        <taxon>Agaricomycotina</taxon>
        <taxon>Agaricomycetes</taxon>
        <taxon>Polyporales</taxon>
        <taxon>Phanerochaetaceae</taxon>
        <taxon>Phlebiopsis</taxon>
    </lineage>
</organism>
<feature type="transmembrane region" description="Helical" evidence="1">
    <location>
        <begin position="12"/>
        <end position="34"/>
    </location>
</feature>
<accession>A0A0C3NUJ2</accession>
<dbReference type="EMBL" id="KN840471">
    <property type="protein sequence ID" value="KIP08999.1"/>
    <property type="molecule type" value="Genomic_DNA"/>
</dbReference>
<keyword evidence="1" id="KW-0472">Membrane</keyword>
<proteinExistence type="predicted"/>
<protein>
    <submittedName>
        <fullName evidence="2">Uncharacterized protein</fullName>
    </submittedName>
</protein>